<protein>
    <recommendedName>
        <fullName evidence="1">Flagellar protein FlgJ N-terminal domain-containing protein</fullName>
    </recommendedName>
</protein>
<evidence type="ECO:0000313" key="2">
    <source>
        <dbReference type="EMBL" id="QHL91778.1"/>
    </source>
</evidence>
<accession>A0A7Z2NXQ5</accession>
<keyword evidence="3" id="KW-1185">Reference proteome</keyword>
<dbReference type="Pfam" id="PF10135">
    <property type="entry name" value="Rod-binding"/>
    <property type="match status" value="1"/>
</dbReference>
<gene>
    <name evidence="2" type="ORF">GVO57_04015</name>
</gene>
<proteinExistence type="predicted"/>
<dbReference type="InterPro" id="IPR019301">
    <property type="entry name" value="Flagellar_prot_FlgJ_N"/>
</dbReference>
<sequence>MMLKSARAASLGDGLLDSEAMTQFRDMQDVHMAETMANRMPIGIGRALADFLAQRRPDLAENAGGDGAGGKETGG</sequence>
<dbReference type="AlphaFoldDB" id="A0A7Z2NXQ5"/>
<organism evidence="2 3">
    <name type="scientific">Sphingomonas changnyeongensis</name>
    <dbReference type="NCBI Taxonomy" id="2698679"/>
    <lineage>
        <taxon>Bacteria</taxon>
        <taxon>Pseudomonadati</taxon>
        <taxon>Pseudomonadota</taxon>
        <taxon>Alphaproteobacteria</taxon>
        <taxon>Sphingomonadales</taxon>
        <taxon>Sphingomonadaceae</taxon>
        <taxon>Sphingomonas</taxon>
    </lineage>
</organism>
<reference evidence="2 3" key="1">
    <citation type="submission" date="2020-01" db="EMBL/GenBank/DDBJ databases">
        <title>Sphingomonas sp. C33 whole genome sequece.</title>
        <authorList>
            <person name="Park C."/>
        </authorList>
    </citation>
    <scope>NUCLEOTIDE SEQUENCE [LARGE SCALE GENOMIC DNA]</scope>
    <source>
        <strain evidence="2 3">C33</strain>
    </source>
</reference>
<evidence type="ECO:0000259" key="1">
    <source>
        <dbReference type="Pfam" id="PF10135"/>
    </source>
</evidence>
<dbReference type="Proteomes" id="UP000464468">
    <property type="component" value="Chromosome"/>
</dbReference>
<feature type="domain" description="Flagellar protein FlgJ N-terminal" evidence="1">
    <location>
        <begin position="4"/>
        <end position="49"/>
    </location>
</feature>
<dbReference type="EMBL" id="CP047895">
    <property type="protein sequence ID" value="QHL91778.1"/>
    <property type="molecule type" value="Genomic_DNA"/>
</dbReference>
<evidence type="ECO:0000313" key="3">
    <source>
        <dbReference type="Proteomes" id="UP000464468"/>
    </source>
</evidence>
<name>A0A7Z2NXQ5_9SPHN</name>
<dbReference type="KEGG" id="schy:GVO57_04015"/>